<dbReference type="GO" id="GO:0048254">
    <property type="term" value="P:snoRNA localization"/>
    <property type="evidence" value="ECO:0007669"/>
    <property type="project" value="TreeGrafter"/>
</dbReference>
<evidence type="ECO:0000313" key="8">
    <source>
        <dbReference type="Proteomes" id="UP000322225"/>
    </source>
</evidence>
<protein>
    <recommendedName>
        <fullName evidence="6">HIT-type domain-containing protein</fullName>
    </recommendedName>
</protein>
<feature type="domain" description="HIT-type" evidence="6">
    <location>
        <begin position="11"/>
        <end position="43"/>
    </location>
</feature>
<feature type="region of interest" description="Disordered" evidence="5">
    <location>
        <begin position="213"/>
        <end position="232"/>
    </location>
</feature>
<reference evidence="7" key="1">
    <citation type="submission" date="2017-08" db="EMBL/GenBank/DDBJ databases">
        <authorList>
            <person name="Cuomo C."/>
            <person name="Billmyre B."/>
            <person name="Heitman J."/>
        </authorList>
    </citation>
    <scope>NUCLEOTIDE SEQUENCE</scope>
    <source>
        <strain evidence="7">CBS 12478</strain>
    </source>
</reference>
<dbReference type="AlphaFoldDB" id="A0AAJ8MWW3"/>
<evidence type="ECO:0000256" key="3">
    <source>
        <dbReference type="ARBA" id="ARBA00022833"/>
    </source>
</evidence>
<keyword evidence="8" id="KW-1185">Reference proteome</keyword>
<evidence type="ECO:0000256" key="1">
    <source>
        <dbReference type="ARBA" id="ARBA00022723"/>
    </source>
</evidence>
<dbReference type="GO" id="GO:0070761">
    <property type="term" value="C:pre-snoRNP complex"/>
    <property type="evidence" value="ECO:0007669"/>
    <property type="project" value="TreeGrafter"/>
</dbReference>
<evidence type="ECO:0000256" key="2">
    <source>
        <dbReference type="ARBA" id="ARBA00022771"/>
    </source>
</evidence>
<dbReference type="GO" id="GO:0005634">
    <property type="term" value="C:nucleus"/>
    <property type="evidence" value="ECO:0007669"/>
    <property type="project" value="TreeGrafter"/>
</dbReference>
<dbReference type="InterPro" id="IPR007529">
    <property type="entry name" value="Znf_HIT"/>
</dbReference>
<dbReference type="Proteomes" id="UP000322225">
    <property type="component" value="Chromosome 5"/>
</dbReference>
<dbReference type="Gene3D" id="3.30.60.190">
    <property type="match status" value="1"/>
</dbReference>
<dbReference type="GeneID" id="43590184"/>
<feature type="compositionally biased region" description="Low complexity" evidence="5">
    <location>
        <begin position="57"/>
        <end position="73"/>
    </location>
</feature>
<accession>A0AAJ8MWW3</accession>
<reference evidence="7" key="2">
    <citation type="submission" date="2024-01" db="EMBL/GenBank/DDBJ databases">
        <title>Comparative genomics of Cryptococcus and Kwoniella reveals pathogenesis evolution and contrasting modes of karyotype evolution via chromosome fusion or intercentromeric recombination.</title>
        <authorList>
            <person name="Coelho M.A."/>
            <person name="David-Palma M."/>
            <person name="Shea T."/>
            <person name="Bowers K."/>
            <person name="McGinley-Smith S."/>
            <person name="Mohammad A.W."/>
            <person name="Gnirke A."/>
            <person name="Yurkov A.M."/>
            <person name="Nowrousian M."/>
            <person name="Sun S."/>
            <person name="Cuomo C.A."/>
            <person name="Heitman J."/>
        </authorList>
    </citation>
    <scope>NUCLEOTIDE SEQUENCE</scope>
    <source>
        <strain evidence="7">CBS 12478</strain>
    </source>
</reference>
<dbReference type="EMBL" id="CP144055">
    <property type="protein sequence ID" value="WWD18342.1"/>
    <property type="molecule type" value="Genomic_DNA"/>
</dbReference>
<dbReference type="PANTHER" id="PTHR13483:SF11">
    <property type="entry name" value="ZINC FINGER HIT DOMAIN-CONTAINING PROTEIN 3"/>
    <property type="match status" value="1"/>
</dbReference>
<dbReference type="SUPFAM" id="SSF144232">
    <property type="entry name" value="HIT/MYND zinc finger-like"/>
    <property type="match status" value="1"/>
</dbReference>
<feature type="compositionally biased region" description="Gly residues" evidence="5">
    <location>
        <begin position="219"/>
        <end position="229"/>
    </location>
</feature>
<dbReference type="PANTHER" id="PTHR13483">
    <property type="entry name" value="BOX C_D SNORNA PROTEIN 1-RELATED"/>
    <property type="match status" value="1"/>
</dbReference>
<evidence type="ECO:0000256" key="5">
    <source>
        <dbReference type="SAM" id="MobiDB-lite"/>
    </source>
</evidence>
<dbReference type="PROSITE" id="PS51083">
    <property type="entry name" value="ZF_HIT"/>
    <property type="match status" value="1"/>
</dbReference>
<keyword evidence="1" id="KW-0479">Metal-binding</keyword>
<dbReference type="InterPro" id="IPR051639">
    <property type="entry name" value="BCD1"/>
</dbReference>
<evidence type="ECO:0000259" key="6">
    <source>
        <dbReference type="PROSITE" id="PS51083"/>
    </source>
</evidence>
<dbReference type="RefSeq" id="XP_065823270.1">
    <property type="nucleotide sequence ID" value="XM_065967198.1"/>
</dbReference>
<gene>
    <name evidence="7" type="ORF">CI109_102792</name>
</gene>
<dbReference type="GO" id="GO:0000463">
    <property type="term" value="P:maturation of LSU-rRNA from tricistronic rRNA transcript (SSU-rRNA, 5.8S rRNA, LSU-rRNA)"/>
    <property type="evidence" value="ECO:0007669"/>
    <property type="project" value="TreeGrafter"/>
</dbReference>
<name>A0AAJ8MWW3_9TREE</name>
<keyword evidence="3" id="KW-0862">Zinc</keyword>
<evidence type="ECO:0000313" key="7">
    <source>
        <dbReference type="EMBL" id="WWD18342.1"/>
    </source>
</evidence>
<sequence length="285" mass="30570">MAPKSAPTQLCQICCRQPSKYRCSNCPVRYCSVPCYKQHKLTCGTENATQPPPSSEPLPSLTSDIPSSSSLTDAIPLPSDDAQDTTVTDPSGTEEPPKPLRPLTSLSWPPEPEESIFTDPLKREDPKPLRREELLRITTSSSLRTLLNTTSLPSILRLLDSLPPSARHSMLSRLLGLDPQTLSQPAGSTASFLSGRDSPPPLDELLNTIVAARSTSSGTGTGTGTGTGNEDGWWLRGSGGEKIWIGEEEKKIMRLFAGSVCTAIDGKADGEGEIAWGQGGLEWEV</sequence>
<dbReference type="KEGG" id="ksn:43590184"/>
<dbReference type="Pfam" id="PF04438">
    <property type="entry name" value="zf-HIT"/>
    <property type="match status" value="1"/>
</dbReference>
<proteinExistence type="predicted"/>
<feature type="region of interest" description="Disordered" evidence="5">
    <location>
        <begin position="45"/>
        <end position="127"/>
    </location>
</feature>
<keyword evidence="2 4" id="KW-0863">Zinc-finger</keyword>
<dbReference type="GO" id="GO:0000492">
    <property type="term" value="P:box C/D snoRNP assembly"/>
    <property type="evidence" value="ECO:0007669"/>
    <property type="project" value="TreeGrafter"/>
</dbReference>
<dbReference type="GO" id="GO:0008270">
    <property type="term" value="F:zinc ion binding"/>
    <property type="evidence" value="ECO:0007669"/>
    <property type="project" value="UniProtKB-UniRule"/>
</dbReference>
<dbReference type="CDD" id="cd23024">
    <property type="entry name" value="zf-HIT_ZNHIT2-3"/>
    <property type="match status" value="1"/>
</dbReference>
<organism evidence="7 8">
    <name type="scientific">Kwoniella shandongensis</name>
    <dbReference type="NCBI Taxonomy" id="1734106"/>
    <lineage>
        <taxon>Eukaryota</taxon>
        <taxon>Fungi</taxon>
        <taxon>Dikarya</taxon>
        <taxon>Basidiomycota</taxon>
        <taxon>Agaricomycotina</taxon>
        <taxon>Tremellomycetes</taxon>
        <taxon>Tremellales</taxon>
        <taxon>Cryptococcaceae</taxon>
        <taxon>Kwoniella</taxon>
    </lineage>
</organism>
<evidence type="ECO:0000256" key="4">
    <source>
        <dbReference type="PROSITE-ProRule" id="PRU00453"/>
    </source>
</evidence>